<dbReference type="RefSeq" id="XP_028034115.1">
    <property type="nucleotide sequence ID" value="XM_028178314.1"/>
</dbReference>
<reference evidence="2" key="1">
    <citation type="submission" date="2025-08" db="UniProtKB">
        <authorList>
            <consortium name="RefSeq"/>
        </authorList>
    </citation>
    <scope>IDENTIFICATION</scope>
    <source>
        <tissue evidence="2">Silk gland</tissue>
    </source>
</reference>
<accession>A0A6J2JX43</accession>
<sequence>MQHPSRDIAELRRRQEVVAYFLRSQNDPLMRNICSALRFIRNVNGILAKVKALSAKPYQWKSLYNTLYNAVLICEMCENAGKSSSFLEQLASCDNKKLYEVRI</sequence>
<dbReference type="OrthoDB" id="29596at2759"/>
<evidence type="ECO:0000313" key="2">
    <source>
        <dbReference type="RefSeq" id="XP_028034115.1"/>
    </source>
</evidence>
<dbReference type="KEGG" id="bman:114245971"/>
<dbReference type="InterPro" id="IPR036187">
    <property type="entry name" value="DNA_mismatch_repair_MutS_sf"/>
</dbReference>
<keyword evidence="1" id="KW-1185">Reference proteome</keyword>
<gene>
    <name evidence="2" type="primary">LOC114245971</name>
</gene>
<dbReference type="AlphaFoldDB" id="A0A6J2JX43"/>
<dbReference type="SUPFAM" id="SSF48334">
    <property type="entry name" value="DNA repair protein MutS, domain III"/>
    <property type="match status" value="1"/>
</dbReference>
<evidence type="ECO:0000313" key="1">
    <source>
        <dbReference type="Proteomes" id="UP000504629"/>
    </source>
</evidence>
<dbReference type="Proteomes" id="UP000504629">
    <property type="component" value="Unplaced"/>
</dbReference>
<protein>
    <submittedName>
        <fullName evidence="2">Uncharacterized protein LOC114245971</fullName>
    </submittedName>
</protein>
<proteinExistence type="predicted"/>
<name>A0A6J2JX43_BOMMA</name>
<organism evidence="1 2">
    <name type="scientific">Bombyx mandarina</name>
    <name type="common">Wild silk moth</name>
    <name type="synonym">Wild silkworm</name>
    <dbReference type="NCBI Taxonomy" id="7092"/>
    <lineage>
        <taxon>Eukaryota</taxon>
        <taxon>Metazoa</taxon>
        <taxon>Ecdysozoa</taxon>
        <taxon>Arthropoda</taxon>
        <taxon>Hexapoda</taxon>
        <taxon>Insecta</taxon>
        <taxon>Pterygota</taxon>
        <taxon>Neoptera</taxon>
        <taxon>Endopterygota</taxon>
        <taxon>Lepidoptera</taxon>
        <taxon>Glossata</taxon>
        <taxon>Ditrysia</taxon>
        <taxon>Bombycoidea</taxon>
        <taxon>Bombycidae</taxon>
        <taxon>Bombycinae</taxon>
        <taxon>Bombyx</taxon>
    </lineage>
</organism>
<dbReference type="GeneID" id="114245971"/>
<dbReference type="Gene3D" id="1.10.1420.10">
    <property type="match status" value="1"/>
</dbReference>